<keyword evidence="2" id="KW-1185">Reference proteome</keyword>
<sequence length="401" mass="44431">MLTAAGTHTIDFSAAAMRGAQQNPMVSVIIDGGAHDDVEHGSGFAHLREHWALASLRRMYGDRLVMCSAKTLQYQTELLLFVDSSAATPLDTIDWWQWTEGDLAHEVSVIDEEIVSAESEAVGCAFDRELPRRLGVYGPGTDWGYGHRALLHEWTVDSLAAAVQQTWGPRPTMFSTSTPEVVRWPRTANEAAHRDGTSGLETVATAAAGGHCPGPDTGRIAFCGWLFRYDEWHRAAELDDLATLMRLVVHDRPVAGLGPSRWEIRVSQFGERHVTRGADYLGVGISPDRELPAEEYRRLARRPLEQALSLLLNEIRAVRPGLMSALDRHRLFRCARLNQALPQRAIARNRAKVHDDVAHPDLRTTGRTESENLVLARSLAVLVEQMLATDPEVVPVGVRPR</sequence>
<evidence type="ECO:0000313" key="1">
    <source>
        <dbReference type="EMBL" id="MDV2477799.1"/>
    </source>
</evidence>
<evidence type="ECO:0000313" key="2">
    <source>
        <dbReference type="Proteomes" id="UP001275440"/>
    </source>
</evidence>
<proteinExistence type="predicted"/>
<dbReference type="EMBL" id="WBMO01000005">
    <property type="protein sequence ID" value="MDV2477799.1"/>
    <property type="molecule type" value="Genomic_DNA"/>
</dbReference>
<accession>A0ABU3WW24</accession>
<gene>
    <name evidence="1" type="ORF">F8M49_24760</name>
</gene>
<protein>
    <recommendedName>
        <fullName evidence="3">ApeA N-terminal domain-containing protein</fullName>
    </recommendedName>
</protein>
<reference evidence="1 2" key="1">
    <citation type="submission" date="2019-10" db="EMBL/GenBank/DDBJ databases">
        <title>Draft Genome Assembly of Rhodococcus zopfii DSM44189.</title>
        <authorList>
            <person name="Sutton J.M."/>
            <person name="Akob D.M."/>
            <person name="Bushman T.J."/>
        </authorList>
    </citation>
    <scope>NUCLEOTIDE SEQUENCE [LARGE SCALE GENOMIC DNA]</scope>
    <source>
        <strain evidence="1 2">DSM 44189</strain>
    </source>
</reference>
<dbReference type="Proteomes" id="UP001275440">
    <property type="component" value="Unassembled WGS sequence"/>
</dbReference>
<evidence type="ECO:0008006" key="3">
    <source>
        <dbReference type="Google" id="ProtNLM"/>
    </source>
</evidence>
<name>A0ABU3WW24_9NOCA</name>
<organism evidence="1 2">
    <name type="scientific">Rhodococcus zopfii</name>
    <dbReference type="NCBI Taxonomy" id="43772"/>
    <lineage>
        <taxon>Bacteria</taxon>
        <taxon>Bacillati</taxon>
        <taxon>Actinomycetota</taxon>
        <taxon>Actinomycetes</taxon>
        <taxon>Mycobacteriales</taxon>
        <taxon>Nocardiaceae</taxon>
        <taxon>Rhodococcus</taxon>
    </lineage>
</organism>
<comment type="caution">
    <text evidence="1">The sequence shown here is derived from an EMBL/GenBank/DDBJ whole genome shotgun (WGS) entry which is preliminary data.</text>
</comment>